<reference evidence="1" key="2">
    <citation type="submission" date="2025-09" db="UniProtKB">
        <authorList>
            <consortium name="Ensembl"/>
        </authorList>
    </citation>
    <scope>IDENTIFICATION</scope>
</reference>
<dbReference type="InParanoid" id="A0A674ALC4"/>
<protein>
    <submittedName>
        <fullName evidence="1">Uncharacterized protein</fullName>
    </submittedName>
</protein>
<name>A0A674ALC4_SALTR</name>
<dbReference type="Ensembl" id="ENSSTUT00000063202.1">
    <property type="protein sequence ID" value="ENSSTUP00000060058.1"/>
    <property type="gene ID" value="ENSSTUG00000025873.1"/>
</dbReference>
<sequence>MRMEEVCLGSNLEIHCRPAIKLNLRIPNLPNVTIVLYFLNYFHSKQDCLAKTPSTAERKEFTLDFTRTLIKADIPLEKGPKFSTFLKKHCREVMSTYVPSLQPGIRLSRSGSSVWTSTLNM</sequence>
<organism evidence="1 2">
    <name type="scientific">Salmo trutta</name>
    <name type="common">Brown trout</name>
    <dbReference type="NCBI Taxonomy" id="8032"/>
    <lineage>
        <taxon>Eukaryota</taxon>
        <taxon>Metazoa</taxon>
        <taxon>Chordata</taxon>
        <taxon>Craniata</taxon>
        <taxon>Vertebrata</taxon>
        <taxon>Euteleostomi</taxon>
        <taxon>Actinopterygii</taxon>
        <taxon>Neopterygii</taxon>
        <taxon>Teleostei</taxon>
        <taxon>Protacanthopterygii</taxon>
        <taxon>Salmoniformes</taxon>
        <taxon>Salmonidae</taxon>
        <taxon>Salmoninae</taxon>
        <taxon>Salmo</taxon>
    </lineage>
</organism>
<evidence type="ECO:0000313" key="2">
    <source>
        <dbReference type="Proteomes" id="UP000472277"/>
    </source>
</evidence>
<proteinExistence type="predicted"/>
<reference evidence="1" key="1">
    <citation type="submission" date="2025-08" db="UniProtKB">
        <authorList>
            <consortium name="Ensembl"/>
        </authorList>
    </citation>
    <scope>IDENTIFICATION</scope>
</reference>
<accession>A0A674ALC4</accession>
<keyword evidence="2" id="KW-1185">Reference proteome</keyword>
<evidence type="ECO:0000313" key="1">
    <source>
        <dbReference type="Ensembl" id="ENSSTUP00000060058.1"/>
    </source>
</evidence>
<dbReference type="Proteomes" id="UP000472277">
    <property type="component" value="Chromosome 16"/>
</dbReference>
<dbReference type="AlphaFoldDB" id="A0A674ALC4"/>
<dbReference type="GeneTree" id="ENSGT01030000235711"/>